<dbReference type="GO" id="GO:0042840">
    <property type="term" value="P:D-glucuronate catabolic process"/>
    <property type="evidence" value="ECO:0007669"/>
    <property type="project" value="TreeGrafter"/>
</dbReference>
<dbReference type="GO" id="GO:0016746">
    <property type="term" value="F:acyltransferase activity"/>
    <property type="evidence" value="ECO:0007669"/>
    <property type="project" value="UniProtKB-KW"/>
</dbReference>
<dbReference type="InterPro" id="IPR002123">
    <property type="entry name" value="Plipid/glycerol_acylTrfase"/>
</dbReference>
<dbReference type="SUPFAM" id="SSF69593">
    <property type="entry name" value="Glycerol-3-phosphate (1)-acyltransferase"/>
    <property type="match status" value="1"/>
</dbReference>
<evidence type="ECO:0000313" key="2">
    <source>
        <dbReference type="EMBL" id="MDO6424555.1"/>
    </source>
</evidence>
<dbReference type="Proteomes" id="UP001169760">
    <property type="component" value="Unassembled WGS sequence"/>
</dbReference>
<name>A0AAW7XAD9_9GAMM</name>
<feature type="domain" description="Phospholipid/glycerol acyltransferase" evidence="1">
    <location>
        <begin position="102"/>
        <end position="239"/>
    </location>
</feature>
<evidence type="ECO:0000313" key="3">
    <source>
        <dbReference type="Proteomes" id="UP001169760"/>
    </source>
</evidence>
<dbReference type="PANTHER" id="PTHR30068:SF3">
    <property type="entry name" value="PHOSPHOLIPID_GLYCEROL ACYLTRANSFERASE DOMAIN-CONTAINING PROTEIN"/>
    <property type="match status" value="1"/>
</dbReference>
<sequence length="387" mass="43876">MSEFDEIRPYNDSEVVPTLQRLLEDKEFLDTVAKLGLPKAGKYIAPLVRGLIRSRLQKETASIQTVADLQAKIEFYLGREINRTITHLSISGLDNFDRAKASLFVSNHRDIVMDPALVNWSLYKNGFTTLRIAIGDNLLTKPFASDLMRLNKSFIVNRSATAPREKLKAAKLLSKYIHHSVLTDNENVWIAQREGRAKDGIDVSNQAIISMFALSKPKTQPFEEFIREARIVPVTLSYEYDPCDTAKAKEIYQKETEGTYKKGEHEDVKSIAIGITGFKGCVHVHFGEPLTQNFENAEQVKLHLDKEIIANYVLHPSNCIAYEMLEKRSPKVLVGEKQIAFDTADWQAERKIFTDRIATCDPQRLNTLLKGYANPVYRKLSLTANAE</sequence>
<dbReference type="GO" id="GO:0019698">
    <property type="term" value="P:D-galacturonate catabolic process"/>
    <property type="evidence" value="ECO:0007669"/>
    <property type="project" value="TreeGrafter"/>
</dbReference>
<dbReference type="EMBL" id="JAUOPB010000015">
    <property type="protein sequence ID" value="MDO6424555.1"/>
    <property type="molecule type" value="Genomic_DNA"/>
</dbReference>
<dbReference type="PANTHER" id="PTHR30068">
    <property type="entry name" value="URONATE ISOMERASE"/>
    <property type="match status" value="1"/>
</dbReference>
<dbReference type="AlphaFoldDB" id="A0AAW7XAD9"/>
<proteinExistence type="predicted"/>
<dbReference type="RefSeq" id="WP_303493807.1">
    <property type="nucleotide sequence ID" value="NZ_JAUOPB010000015.1"/>
</dbReference>
<keyword evidence="2" id="KW-0012">Acyltransferase</keyword>
<keyword evidence="2" id="KW-0808">Transferase</keyword>
<reference evidence="2" key="1">
    <citation type="submission" date="2023-07" db="EMBL/GenBank/DDBJ databases">
        <title>Genome content predicts the carbon catabolic preferences of heterotrophic bacteria.</title>
        <authorList>
            <person name="Gralka M."/>
        </authorList>
    </citation>
    <scope>NUCLEOTIDE SEQUENCE</scope>
    <source>
        <strain evidence="2">I3M17_2</strain>
    </source>
</reference>
<protein>
    <submittedName>
        <fullName evidence="2">1-acyl-sn-glycerol-3-phosphate acyltransferase</fullName>
    </submittedName>
</protein>
<dbReference type="Pfam" id="PF01553">
    <property type="entry name" value="Acyltransferase"/>
    <property type="match status" value="1"/>
</dbReference>
<evidence type="ECO:0000259" key="1">
    <source>
        <dbReference type="SMART" id="SM00563"/>
    </source>
</evidence>
<accession>A0AAW7XAD9</accession>
<organism evidence="2 3">
    <name type="scientific">Saccharophagus degradans</name>
    <dbReference type="NCBI Taxonomy" id="86304"/>
    <lineage>
        <taxon>Bacteria</taxon>
        <taxon>Pseudomonadati</taxon>
        <taxon>Pseudomonadota</taxon>
        <taxon>Gammaproteobacteria</taxon>
        <taxon>Cellvibrionales</taxon>
        <taxon>Cellvibrionaceae</taxon>
        <taxon>Saccharophagus</taxon>
    </lineage>
</organism>
<comment type="caution">
    <text evidence="2">The sequence shown here is derived from an EMBL/GenBank/DDBJ whole genome shotgun (WGS) entry which is preliminary data.</text>
</comment>
<dbReference type="SMART" id="SM00563">
    <property type="entry name" value="PlsC"/>
    <property type="match status" value="1"/>
</dbReference>
<gene>
    <name evidence="2" type="ORF">Q4521_18855</name>
</gene>